<proteinExistence type="predicted"/>
<feature type="chain" id="PRO_5017432093" evidence="2">
    <location>
        <begin position="24"/>
        <end position="142"/>
    </location>
</feature>
<feature type="signal peptide" evidence="2">
    <location>
        <begin position="1"/>
        <end position="23"/>
    </location>
</feature>
<evidence type="ECO:0000313" key="4">
    <source>
        <dbReference type="Proteomes" id="UP000266673"/>
    </source>
</evidence>
<evidence type="ECO:0000256" key="1">
    <source>
        <dbReference type="SAM" id="MobiDB-lite"/>
    </source>
</evidence>
<dbReference type="AlphaFoldDB" id="A0A397VCC9"/>
<gene>
    <name evidence="3" type="ORF">C2G38_2188622</name>
</gene>
<evidence type="ECO:0000256" key="2">
    <source>
        <dbReference type="SAM" id="SignalP"/>
    </source>
</evidence>
<sequence>MIALIFCFIVLFLFTKLFEKALDENLRKHLEEENKKHGTEDEDAFEIESIHEEILDTFISFVRENNKKLELLSRDICEEAGEVATLVEELAELVKEQQEKLAKCLFHQQHEKKNKKNTLKNEFTTKERKDSQFNLQKPVPTY</sequence>
<accession>A0A397VCC9</accession>
<organism evidence="3 4">
    <name type="scientific">Gigaspora rosea</name>
    <dbReference type="NCBI Taxonomy" id="44941"/>
    <lineage>
        <taxon>Eukaryota</taxon>
        <taxon>Fungi</taxon>
        <taxon>Fungi incertae sedis</taxon>
        <taxon>Mucoromycota</taxon>
        <taxon>Glomeromycotina</taxon>
        <taxon>Glomeromycetes</taxon>
        <taxon>Diversisporales</taxon>
        <taxon>Gigasporaceae</taxon>
        <taxon>Gigaspora</taxon>
    </lineage>
</organism>
<keyword evidence="2" id="KW-0732">Signal</keyword>
<dbReference type="Proteomes" id="UP000266673">
    <property type="component" value="Unassembled WGS sequence"/>
</dbReference>
<feature type="region of interest" description="Disordered" evidence="1">
    <location>
        <begin position="116"/>
        <end position="142"/>
    </location>
</feature>
<comment type="caution">
    <text evidence="3">The sequence shown here is derived from an EMBL/GenBank/DDBJ whole genome shotgun (WGS) entry which is preliminary data.</text>
</comment>
<keyword evidence="4" id="KW-1185">Reference proteome</keyword>
<dbReference type="EMBL" id="QKWP01000640">
    <property type="protein sequence ID" value="RIB16966.1"/>
    <property type="molecule type" value="Genomic_DNA"/>
</dbReference>
<name>A0A397VCC9_9GLOM</name>
<evidence type="ECO:0000313" key="3">
    <source>
        <dbReference type="EMBL" id="RIB16966.1"/>
    </source>
</evidence>
<dbReference type="OrthoDB" id="2465736at2759"/>
<protein>
    <submittedName>
        <fullName evidence="3">Uncharacterized protein</fullName>
    </submittedName>
</protein>
<reference evidence="3 4" key="1">
    <citation type="submission" date="2018-06" db="EMBL/GenBank/DDBJ databases">
        <title>Comparative genomics reveals the genomic features of Rhizophagus irregularis, R. cerebriforme, R. diaphanum and Gigaspora rosea, and their symbiotic lifestyle signature.</title>
        <authorList>
            <person name="Morin E."/>
            <person name="San Clemente H."/>
            <person name="Chen E.C.H."/>
            <person name="De La Providencia I."/>
            <person name="Hainaut M."/>
            <person name="Kuo A."/>
            <person name="Kohler A."/>
            <person name="Murat C."/>
            <person name="Tang N."/>
            <person name="Roy S."/>
            <person name="Loubradou J."/>
            <person name="Henrissat B."/>
            <person name="Grigoriev I.V."/>
            <person name="Corradi N."/>
            <person name="Roux C."/>
            <person name="Martin F.M."/>
        </authorList>
    </citation>
    <scope>NUCLEOTIDE SEQUENCE [LARGE SCALE GENOMIC DNA]</scope>
    <source>
        <strain evidence="3 4">DAOM 194757</strain>
    </source>
</reference>